<evidence type="ECO:0000259" key="2">
    <source>
        <dbReference type="PROSITE" id="PS50112"/>
    </source>
</evidence>
<dbReference type="PROSITE" id="PS50112">
    <property type="entry name" value="PAS"/>
    <property type="match status" value="1"/>
</dbReference>
<feature type="compositionally biased region" description="Polar residues" evidence="1">
    <location>
        <begin position="586"/>
        <end position="599"/>
    </location>
</feature>
<feature type="compositionally biased region" description="Low complexity" evidence="1">
    <location>
        <begin position="667"/>
        <end position="677"/>
    </location>
</feature>
<feature type="region of interest" description="Disordered" evidence="1">
    <location>
        <begin position="562"/>
        <end position="677"/>
    </location>
</feature>
<dbReference type="AlphaFoldDB" id="A0A8K0X7P4"/>
<accession>A0A8K0X7P4</accession>
<feature type="compositionally biased region" description="Low complexity" evidence="1">
    <location>
        <begin position="563"/>
        <end position="585"/>
    </location>
</feature>
<gene>
    <name evidence="3" type="ORF">B0T11DRAFT_5308</name>
</gene>
<feature type="compositionally biased region" description="Acidic residues" evidence="1">
    <location>
        <begin position="228"/>
        <end position="237"/>
    </location>
</feature>
<comment type="caution">
    <text evidence="3">The sequence shown here is derived from an EMBL/GenBank/DDBJ whole genome shotgun (WGS) entry which is preliminary data.</text>
</comment>
<proteinExistence type="predicted"/>
<dbReference type="InterPro" id="IPR013655">
    <property type="entry name" value="PAS_fold_3"/>
</dbReference>
<dbReference type="Gene3D" id="3.30.450.20">
    <property type="entry name" value="PAS domain"/>
    <property type="match status" value="1"/>
</dbReference>
<evidence type="ECO:0000256" key="1">
    <source>
        <dbReference type="SAM" id="MobiDB-lite"/>
    </source>
</evidence>
<reference evidence="3" key="1">
    <citation type="journal article" date="2021" name="Nat. Commun.">
        <title>Genetic determinants of endophytism in the Arabidopsis root mycobiome.</title>
        <authorList>
            <person name="Mesny F."/>
            <person name="Miyauchi S."/>
            <person name="Thiergart T."/>
            <person name="Pickel B."/>
            <person name="Atanasova L."/>
            <person name="Karlsson M."/>
            <person name="Huettel B."/>
            <person name="Barry K.W."/>
            <person name="Haridas S."/>
            <person name="Chen C."/>
            <person name="Bauer D."/>
            <person name="Andreopoulos W."/>
            <person name="Pangilinan J."/>
            <person name="LaButti K."/>
            <person name="Riley R."/>
            <person name="Lipzen A."/>
            <person name="Clum A."/>
            <person name="Drula E."/>
            <person name="Henrissat B."/>
            <person name="Kohler A."/>
            <person name="Grigoriev I.V."/>
            <person name="Martin F.M."/>
            <person name="Hacquard S."/>
        </authorList>
    </citation>
    <scope>NUCLEOTIDE SEQUENCE</scope>
    <source>
        <strain evidence="3">MPI-CAGE-AT-0016</strain>
    </source>
</reference>
<feature type="domain" description="PAS" evidence="2">
    <location>
        <begin position="1"/>
        <end position="48"/>
    </location>
</feature>
<dbReference type="Proteomes" id="UP000813385">
    <property type="component" value="Unassembled WGS sequence"/>
</dbReference>
<feature type="compositionally biased region" description="Basic and acidic residues" evidence="1">
    <location>
        <begin position="270"/>
        <end position="289"/>
    </location>
</feature>
<dbReference type="InterPro" id="IPR035965">
    <property type="entry name" value="PAS-like_dom_sf"/>
</dbReference>
<keyword evidence="4" id="KW-1185">Reference proteome</keyword>
<name>A0A8K0X7P4_9PEZI</name>
<feature type="region of interest" description="Disordered" evidence="1">
    <location>
        <begin position="226"/>
        <end position="340"/>
    </location>
</feature>
<dbReference type="InterPro" id="IPR000014">
    <property type="entry name" value="PAS"/>
</dbReference>
<feature type="compositionally biased region" description="Polar residues" evidence="1">
    <location>
        <begin position="293"/>
        <end position="317"/>
    </location>
</feature>
<dbReference type="OrthoDB" id="411251at2759"/>
<organism evidence="3 4">
    <name type="scientific">Plectosphaerella cucumerina</name>
    <dbReference type="NCBI Taxonomy" id="40658"/>
    <lineage>
        <taxon>Eukaryota</taxon>
        <taxon>Fungi</taxon>
        <taxon>Dikarya</taxon>
        <taxon>Ascomycota</taxon>
        <taxon>Pezizomycotina</taxon>
        <taxon>Sordariomycetes</taxon>
        <taxon>Hypocreomycetidae</taxon>
        <taxon>Glomerellales</taxon>
        <taxon>Plectosphaerellaceae</taxon>
        <taxon>Plectosphaerella</taxon>
    </lineage>
</organism>
<evidence type="ECO:0000313" key="4">
    <source>
        <dbReference type="Proteomes" id="UP000813385"/>
    </source>
</evidence>
<dbReference type="EMBL" id="JAGPXD010000001">
    <property type="protein sequence ID" value="KAH7375032.1"/>
    <property type="molecule type" value="Genomic_DNA"/>
</dbReference>
<protein>
    <recommendedName>
        <fullName evidence="2">PAS domain-containing protein</fullName>
    </recommendedName>
</protein>
<sequence length="677" mass="74574">MEQTFMTIHNLSPEANILFASESIYDILGYHPHEVQNRSCFDYFHPEEVPFAKSIHSRGVLLDKAAVLHYARILSRDGQWISCECCFTVVHDVLVACTSVYHRGEKSDRRALEAPQIRRLFSCSPRDPRYHMLEYLSPKFRMPTAEREPRAALILNRFTRTLTVMFATNAVANILGVDADTMRGKSFYECIQENCLPDAIRCLESAKANDSIAYLRFWYRDPRRPGDLDEDMDDVDGVDGPRRRRHGARASTHSSDSEGGGAQLYGQMDVDGHSPRPRIKVEEGEERPGLTHADSSSTLANPSAGQSGSSSGHVQTPASPPLRRNSLSPMPEDGSQEPDGSFELEAVVSCTSDGLVVVLRRARPAIPSENPPAVAPRTYQNGVFAAPWGHHAVGPWGLPAQAQHQGNGLFPQHVPPYSNELVSSTPSVESAGGPPLDHLMRSIREVAVFAWALVGINGNLATYGRGKARGEARPAGGLPVWDPAADGNISYGGPENQAVKRWAAYDRAKRAAPSVFNGPYQLSRVAHHAPNPVDSGYSTQGSVEQFGYAEPPSVRQAWARYRQQQLQHQAQDHQQQQPPAYQEYQPSSGYSYGTPSWNGPQLPYPSIQAEPYRYGPQPPANGHDQRPRYQPEYPGQPWAQDPSQPQPDGSGHFDVSSNGGGHGGHDGQSQSNRFPWN</sequence>
<dbReference type="SUPFAM" id="SSF55785">
    <property type="entry name" value="PYP-like sensor domain (PAS domain)"/>
    <property type="match status" value="1"/>
</dbReference>
<dbReference type="Pfam" id="PF08447">
    <property type="entry name" value="PAS_3"/>
    <property type="match status" value="1"/>
</dbReference>
<dbReference type="CDD" id="cd00130">
    <property type="entry name" value="PAS"/>
    <property type="match status" value="1"/>
</dbReference>
<evidence type="ECO:0000313" key="3">
    <source>
        <dbReference type="EMBL" id="KAH7375032.1"/>
    </source>
</evidence>